<dbReference type="EMBL" id="CAICTM010000327">
    <property type="protein sequence ID" value="CAB9508008.1"/>
    <property type="molecule type" value="Genomic_DNA"/>
</dbReference>
<keyword evidence="7" id="KW-1185">Reference proteome</keyword>
<gene>
    <name evidence="6" type="ORF">SEMRO_328_G118720.1</name>
</gene>
<keyword evidence="3" id="KW-0732">Signal</keyword>
<evidence type="ECO:0000256" key="4">
    <source>
        <dbReference type="SAM" id="MobiDB-lite"/>
    </source>
</evidence>
<evidence type="ECO:0000256" key="1">
    <source>
        <dbReference type="ARBA" id="ARBA00010333"/>
    </source>
</evidence>
<dbReference type="PANTHER" id="PTHR30085:SF6">
    <property type="entry name" value="ABC TRANSPORTER GLUTAMINE-BINDING PROTEIN GLNH"/>
    <property type="match status" value="1"/>
</dbReference>
<name>A0A9N8DS35_9STRA</name>
<evidence type="ECO:0000313" key="6">
    <source>
        <dbReference type="EMBL" id="CAB9508008.1"/>
    </source>
</evidence>
<protein>
    <submittedName>
        <fullName evidence="6">Extracellular solute-binding protein</fullName>
    </submittedName>
</protein>
<dbReference type="SUPFAM" id="SSF53850">
    <property type="entry name" value="Periplasmic binding protein-like II"/>
    <property type="match status" value="2"/>
</dbReference>
<keyword evidence="2" id="KW-0813">Transport</keyword>
<dbReference type="Proteomes" id="UP001153069">
    <property type="component" value="Unassembled WGS sequence"/>
</dbReference>
<dbReference type="Gene3D" id="3.40.190.10">
    <property type="entry name" value="Periplasmic binding protein-like II"/>
    <property type="match status" value="3"/>
</dbReference>
<comment type="similarity">
    <text evidence="1">Belongs to the bacterial solute-binding protein 3 family.</text>
</comment>
<evidence type="ECO:0000256" key="3">
    <source>
        <dbReference type="ARBA" id="ARBA00022729"/>
    </source>
</evidence>
<feature type="compositionally biased region" description="Low complexity" evidence="4">
    <location>
        <begin position="89"/>
        <end position="100"/>
    </location>
</feature>
<keyword evidence="5" id="KW-0812">Transmembrane</keyword>
<feature type="region of interest" description="Disordered" evidence="4">
    <location>
        <begin position="16"/>
        <end position="61"/>
    </location>
</feature>
<evidence type="ECO:0000256" key="2">
    <source>
        <dbReference type="ARBA" id="ARBA00022448"/>
    </source>
</evidence>
<evidence type="ECO:0000313" key="7">
    <source>
        <dbReference type="Proteomes" id="UP001153069"/>
    </source>
</evidence>
<organism evidence="6 7">
    <name type="scientific">Seminavis robusta</name>
    <dbReference type="NCBI Taxonomy" id="568900"/>
    <lineage>
        <taxon>Eukaryota</taxon>
        <taxon>Sar</taxon>
        <taxon>Stramenopiles</taxon>
        <taxon>Ochrophyta</taxon>
        <taxon>Bacillariophyta</taxon>
        <taxon>Bacillariophyceae</taxon>
        <taxon>Bacillariophycidae</taxon>
        <taxon>Naviculales</taxon>
        <taxon>Naviculaceae</taxon>
        <taxon>Seminavis</taxon>
    </lineage>
</organism>
<accession>A0A9N8DS35</accession>
<feature type="region of interest" description="Disordered" evidence="4">
    <location>
        <begin position="82"/>
        <end position="120"/>
    </location>
</feature>
<feature type="compositionally biased region" description="Polar residues" evidence="4">
    <location>
        <begin position="21"/>
        <end position="46"/>
    </location>
</feature>
<comment type="caution">
    <text evidence="6">The sequence shown here is derived from an EMBL/GenBank/DDBJ whole genome shotgun (WGS) entry which is preliminary data.</text>
</comment>
<feature type="transmembrane region" description="Helical" evidence="5">
    <location>
        <begin position="209"/>
        <end position="229"/>
    </location>
</feature>
<keyword evidence="5" id="KW-1133">Transmembrane helix</keyword>
<proteinExistence type="inferred from homology"/>
<reference evidence="6" key="1">
    <citation type="submission" date="2020-06" db="EMBL/GenBank/DDBJ databases">
        <authorList>
            <consortium name="Plant Systems Biology data submission"/>
        </authorList>
    </citation>
    <scope>NUCLEOTIDE SEQUENCE</scope>
    <source>
        <strain evidence="6">D6</strain>
    </source>
</reference>
<dbReference type="GO" id="GO:0006865">
    <property type="term" value="P:amino acid transport"/>
    <property type="evidence" value="ECO:0007669"/>
    <property type="project" value="TreeGrafter"/>
</dbReference>
<evidence type="ECO:0000256" key="5">
    <source>
        <dbReference type="SAM" id="Phobius"/>
    </source>
</evidence>
<keyword evidence="5" id="KW-0472">Membrane</keyword>
<sequence length="783" mass="85124">MSDSNEESFECLGTLAAGSAENVQGTGTTAVEENQPSQSKQQQTVEAASREDDCNDGSDIPNDVSQKIVCARFDNGAQKVRLEGVEETSGVPNGSSNNSPERNEKNGGIEAARQPSQPGAYTHSLTWRARHSTRQCLVSAYAVDDEHPSTLDIEEQRAQIEQEVISRLLGESGTVQADAVVMPDEKVSTKDGGDNNNNNNKRASLRAGAIYVSIFVAVIVVVVVVIVLATTGTYQNHEGSDTSPPGVTNTSPSTLAIIRDRGFVRCGVYPAIYGWNRDLSDGLSHDSCKALSVAVFGTPDKVEMVAERASWGNLFTLLANHTVDVITDVTTHNMGRDVFHRESKTPFAFSRVVFYGGGVFAGVPTFVDCAEKLDTLYGLCRDLKICAFFGSVSESLMWELLPGSPLVPIEAVHSVHHDIASKLTANLCNVIFTNSLTLVEASVREMGYEGPYRVGTKFFARSHAGLMTRDDDPGWSNLVDLIIGTLFTAEAFNISNGNADDIALYLPNNTEMASIMTSVVRKVGNYGDVYRRNLGPFVPRQGLNAIYGNNSNSGLLYAHTFRELDVLGRDPIPGMTLHSVMERGMLRCGVHPRLGFAAQDEGGWVGLDVQFCNAVATAIFGGDSMRVEFINLQGNANGAYSSLSSGDVDLVAGSRVSLQADYHEPTTARGYSFSRPYFYNNSNMDAFALMTTDDDTQWNEFVFWTVVAVIYAEENDISHETAIEMPVVSLFGDSLKQMFRDCVTAVGSYATMYNTTLEQIIPRAGANRLNDQDDPEHFPVPFA</sequence>
<dbReference type="InterPro" id="IPR051455">
    <property type="entry name" value="Bact_solute-bind_prot3"/>
</dbReference>
<dbReference type="PANTHER" id="PTHR30085">
    <property type="entry name" value="AMINO ACID ABC TRANSPORTER PERMEASE"/>
    <property type="match status" value="1"/>
</dbReference>
<dbReference type="AlphaFoldDB" id="A0A9N8DS35"/>